<organism evidence="2 3">
    <name type="scientific">Henriciella mobilis</name>
    <dbReference type="NCBI Taxonomy" id="2305467"/>
    <lineage>
        <taxon>Bacteria</taxon>
        <taxon>Pseudomonadati</taxon>
        <taxon>Pseudomonadota</taxon>
        <taxon>Alphaproteobacteria</taxon>
        <taxon>Hyphomonadales</taxon>
        <taxon>Hyphomonadaceae</taxon>
        <taxon>Henriciella</taxon>
    </lineage>
</organism>
<protein>
    <submittedName>
        <fullName evidence="2">Uncharacterized protein</fullName>
    </submittedName>
</protein>
<dbReference type="OrthoDB" id="7616673at2"/>
<keyword evidence="3" id="KW-1185">Reference proteome</keyword>
<sequence length="286" mass="31308">MRKRLLRYLGALLVSMICAYSGAQRYAAAEPGGSCTLTDVAAWHAALDDPQEEATPLYRQTVTEAFLSRCPDRPEAPGAHQVAGIAAAWVGDIEAAAAHFDRAGYVTDSETLLMHAAVRFAKGEADRARALRDEALEHWIARLERQALADIEIEETFAGELISVRFRQTDPETQVSHLWIARPEAAAWPAALSVTSERQLNALFRLRAGEGAKALRHVRLYRCRARKVLARTNEPIGDGDMNAAARASLIAYMADPDVPAPGEVEACLFDGRILPKVSRARSIPLQ</sequence>
<feature type="chain" id="PRO_5017370450" evidence="1">
    <location>
        <begin position="24"/>
        <end position="286"/>
    </location>
</feature>
<name>A0A399RJF4_9PROT</name>
<dbReference type="EMBL" id="QWFX01000006">
    <property type="protein sequence ID" value="RIJ30127.1"/>
    <property type="molecule type" value="Genomic_DNA"/>
</dbReference>
<gene>
    <name evidence="2" type="ORF">D1223_05615</name>
</gene>
<feature type="signal peptide" evidence="1">
    <location>
        <begin position="1"/>
        <end position="23"/>
    </location>
</feature>
<evidence type="ECO:0000313" key="2">
    <source>
        <dbReference type="EMBL" id="RIJ30127.1"/>
    </source>
</evidence>
<accession>A0A399RJF4</accession>
<comment type="caution">
    <text evidence="2">The sequence shown here is derived from an EMBL/GenBank/DDBJ whole genome shotgun (WGS) entry which is preliminary data.</text>
</comment>
<keyword evidence="1" id="KW-0732">Signal</keyword>
<dbReference type="AlphaFoldDB" id="A0A399RJF4"/>
<evidence type="ECO:0000313" key="3">
    <source>
        <dbReference type="Proteomes" id="UP000266385"/>
    </source>
</evidence>
<dbReference type="RefSeq" id="WP_119375446.1">
    <property type="nucleotide sequence ID" value="NZ_QWFX01000006.1"/>
</dbReference>
<reference evidence="2 3" key="1">
    <citation type="submission" date="2018-08" db="EMBL/GenBank/DDBJ databases">
        <title>Henriciella mobilis sp. nov., isolated from seawater.</title>
        <authorList>
            <person name="Cheng H."/>
            <person name="Wu Y.-H."/>
            <person name="Xu X.-W."/>
            <person name="Guo L.-L."/>
        </authorList>
    </citation>
    <scope>NUCLEOTIDE SEQUENCE [LARGE SCALE GENOMIC DNA]</scope>
    <source>
        <strain evidence="2 3">JN25</strain>
    </source>
</reference>
<proteinExistence type="predicted"/>
<dbReference type="Proteomes" id="UP000266385">
    <property type="component" value="Unassembled WGS sequence"/>
</dbReference>
<evidence type="ECO:0000256" key="1">
    <source>
        <dbReference type="SAM" id="SignalP"/>
    </source>
</evidence>